<evidence type="ECO:0000256" key="2">
    <source>
        <dbReference type="ARBA" id="ARBA00012513"/>
    </source>
</evidence>
<dbReference type="InterPro" id="IPR051131">
    <property type="entry name" value="NEK_Ser/Thr_kinase_NIMA"/>
</dbReference>
<keyword evidence="7 10" id="KW-0067">ATP-binding</keyword>
<dbReference type="InterPro" id="IPR008271">
    <property type="entry name" value="Ser/Thr_kinase_AS"/>
</dbReference>
<keyword evidence="4" id="KW-0808">Transferase</keyword>
<dbReference type="InterPro" id="IPR000719">
    <property type="entry name" value="Prot_kinase_dom"/>
</dbReference>
<gene>
    <name evidence="14" type="primary">LOC117646318</name>
</gene>
<dbReference type="Gene3D" id="3.30.200.20">
    <property type="entry name" value="Phosphorylase Kinase, domain 1"/>
    <property type="match status" value="1"/>
</dbReference>
<comment type="similarity">
    <text evidence="1">Belongs to the protein kinase superfamily. NEK Ser/Thr protein kinase family. NIMA subfamily.</text>
</comment>
<evidence type="ECO:0000256" key="11">
    <source>
        <dbReference type="RuleBase" id="RU000304"/>
    </source>
</evidence>
<evidence type="ECO:0000313" key="13">
    <source>
        <dbReference type="Proteomes" id="UP000515158"/>
    </source>
</evidence>
<dbReference type="PROSITE" id="PS00108">
    <property type="entry name" value="PROTEIN_KINASE_ST"/>
    <property type="match status" value="1"/>
</dbReference>
<evidence type="ECO:0000256" key="6">
    <source>
        <dbReference type="ARBA" id="ARBA00022777"/>
    </source>
</evidence>
<evidence type="ECO:0000256" key="1">
    <source>
        <dbReference type="ARBA" id="ARBA00010886"/>
    </source>
</evidence>
<dbReference type="InParanoid" id="A0A6P8ZNW9"/>
<dbReference type="OrthoDB" id="248923at2759"/>
<accession>A0A6P8ZNW9</accession>
<name>A0A6P8ZNW9_THRPL</name>
<sequence length="280" mass="31397">MESYEKIKVVGRGSHGLVSLCRRKDTSLVILKEVAIDHLTEKEKEATLNEVLVLSKLHHPNVIAYFDNFIHDSSVKIVMEYANRGSLHDFLESQNGTHLPQEDVMLMFTQIIQGLHYIHSQKILHRDLKTHNIFVSHEPNVFSMPILKIGDFGISKVLMSQSKASTVLGTPSYLSPELCQGQMYDEHSDIWALGCILYEMLTFKKAFEAPTLANLVIKIIHGKVPSIDSSKYTVGMEQLLHSILQTSPHDRPTAAMLLSHPLVCASLCTVGTNLGRINQE</sequence>
<dbReference type="InterPro" id="IPR011009">
    <property type="entry name" value="Kinase-like_dom_sf"/>
</dbReference>
<dbReference type="PANTHER" id="PTHR44899">
    <property type="entry name" value="CAMK FAMILY PROTEIN KINASE"/>
    <property type="match status" value="1"/>
</dbReference>
<dbReference type="SMART" id="SM00220">
    <property type="entry name" value="S_TKc"/>
    <property type="match status" value="1"/>
</dbReference>
<dbReference type="InterPro" id="IPR017441">
    <property type="entry name" value="Protein_kinase_ATP_BS"/>
</dbReference>
<evidence type="ECO:0000256" key="10">
    <source>
        <dbReference type="PROSITE-ProRule" id="PRU10141"/>
    </source>
</evidence>
<evidence type="ECO:0000256" key="8">
    <source>
        <dbReference type="ARBA" id="ARBA00047899"/>
    </source>
</evidence>
<evidence type="ECO:0000256" key="7">
    <source>
        <dbReference type="ARBA" id="ARBA00022840"/>
    </source>
</evidence>
<protein>
    <recommendedName>
        <fullName evidence="2">non-specific serine/threonine protein kinase</fullName>
        <ecNumber evidence="2">2.7.11.1</ecNumber>
    </recommendedName>
</protein>
<keyword evidence="6" id="KW-0418">Kinase</keyword>
<dbReference type="KEGG" id="tpal:117646318"/>
<dbReference type="PIRSF" id="PIRSF000654">
    <property type="entry name" value="Integrin-linked_kinase"/>
    <property type="match status" value="1"/>
</dbReference>
<feature type="domain" description="Protein kinase" evidence="12">
    <location>
        <begin position="4"/>
        <end position="263"/>
    </location>
</feature>
<dbReference type="Gene3D" id="1.10.510.10">
    <property type="entry name" value="Transferase(Phosphotransferase) domain 1"/>
    <property type="match status" value="1"/>
</dbReference>
<organism evidence="14">
    <name type="scientific">Thrips palmi</name>
    <name type="common">Melon thrips</name>
    <dbReference type="NCBI Taxonomy" id="161013"/>
    <lineage>
        <taxon>Eukaryota</taxon>
        <taxon>Metazoa</taxon>
        <taxon>Ecdysozoa</taxon>
        <taxon>Arthropoda</taxon>
        <taxon>Hexapoda</taxon>
        <taxon>Insecta</taxon>
        <taxon>Pterygota</taxon>
        <taxon>Neoptera</taxon>
        <taxon>Paraneoptera</taxon>
        <taxon>Thysanoptera</taxon>
        <taxon>Terebrantia</taxon>
        <taxon>Thripoidea</taxon>
        <taxon>Thripidae</taxon>
        <taxon>Thrips</taxon>
    </lineage>
</organism>
<dbReference type="PRINTS" id="PR00109">
    <property type="entry name" value="TYRKINASE"/>
</dbReference>
<dbReference type="GO" id="GO:0006950">
    <property type="term" value="P:response to stress"/>
    <property type="evidence" value="ECO:0007669"/>
    <property type="project" value="UniProtKB-ARBA"/>
</dbReference>
<dbReference type="RefSeq" id="XP_034243084.1">
    <property type="nucleotide sequence ID" value="XM_034387193.1"/>
</dbReference>
<dbReference type="PROSITE" id="PS50011">
    <property type="entry name" value="PROTEIN_KINASE_DOM"/>
    <property type="match status" value="1"/>
</dbReference>
<evidence type="ECO:0000256" key="9">
    <source>
        <dbReference type="ARBA" id="ARBA00048679"/>
    </source>
</evidence>
<evidence type="ECO:0000256" key="4">
    <source>
        <dbReference type="ARBA" id="ARBA00022679"/>
    </source>
</evidence>
<dbReference type="CDD" id="cd08215">
    <property type="entry name" value="STKc_Nek"/>
    <property type="match status" value="1"/>
</dbReference>
<proteinExistence type="inferred from homology"/>
<dbReference type="GeneID" id="117646318"/>
<evidence type="ECO:0000259" key="12">
    <source>
        <dbReference type="PROSITE" id="PS50011"/>
    </source>
</evidence>
<dbReference type="SUPFAM" id="SSF56112">
    <property type="entry name" value="Protein kinase-like (PK-like)"/>
    <property type="match status" value="1"/>
</dbReference>
<dbReference type="GO" id="GO:0005524">
    <property type="term" value="F:ATP binding"/>
    <property type="evidence" value="ECO:0007669"/>
    <property type="project" value="UniProtKB-UniRule"/>
</dbReference>
<evidence type="ECO:0000256" key="5">
    <source>
        <dbReference type="ARBA" id="ARBA00022741"/>
    </source>
</evidence>
<keyword evidence="5 10" id="KW-0547">Nucleotide-binding</keyword>
<dbReference type="Pfam" id="PF00069">
    <property type="entry name" value="Pkinase"/>
    <property type="match status" value="1"/>
</dbReference>
<evidence type="ECO:0000313" key="14">
    <source>
        <dbReference type="RefSeq" id="XP_034243084.1"/>
    </source>
</evidence>
<keyword evidence="13" id="KW-1185">Reference proteome</keyword>
<dbReference type="AlphaFoldDB" id="A0A6P8ZNW9"/>
<evidence type="ECO:0000256" key="3">
    <source>
        <dbReference type="ARBA" id="ARBA00022527"/>
    </source>
</evidence>
<dbReference type="Proteomes" id="UP000515158">
    <property type="component" value="Unplaced"/>
</dbReference>
<dbReference type="EC" id="2.7.11.1" evidence="2"/>
<comment type="catalytic activity">
    <reaction evidence="9">
        <text>L-seryl-[protein] + ATP = O-phospho-L-seryl-[protein] + ADP + H(+)</text>
        <dbReference type="Rhea" id="RHEA:17989"/>
        <dbReference type="Rhea" id="RHEA-COMP:9863"/>
        <dbReference type="Rhea" id="RHEA-COMP:11604"/>
        <dbReference type="ChEBI" id="CHEBI:15378"/>
        <dbReference type="ChEBI" id="CHEBI:29999"/>
        <dbReference type="ChEBI" id="CHEBI:30616"/>
        <dbReference type="ChEBI" id="CHEBI:83421"/>
        <dbReference type="ChEBI" id="CHEBI:456216"/>
        <dbReference type="EC" id="2.7.11.1"/>
    </reaction>
</comment>
<dbReference type="GO" id="GO:0004674">
    <property type="term" value="F:protein serine/threonine kinase activity"/>
    <property type="evidence" value="ECO:0007669"/>
    <property type="project" value="UniProtKB-KW"/>
</dbReference>
<dbReference type="FunFam" id="3.30.200.20:FF:000097">
    <property type="entry name" value="Probable serine/threonine-protein kinase nek1"/>
    <property type="match status" value="1"/>
</dbReference>
<comment type="catalytic activity">
    <reaction evidence="8">
        <text>L-threonyl-[protein] + ATP = O-phospho-L-threonyl-[protein] + ADP + H(+)</text>
        <dbReference type="Rhea" id="RHEA:46608"/>
        <dbReference type="Rhea" id="RHEA-COMP:11060"/>
        <dbReference type="Rhea" id="RHEA-COMP:11605"/>
        <dbReference type="ChEBI" id="CHEBI:15378"/>
        <dbReference type="ChEBI" id="CHEBI:30013"/>
        <dbReference type="ChEBI" id="CHEBI:30616"/>
        <dbReference type="ChEBI" id="CHEBI:61977"/>
        <dbReference type="ChEBI" id="CHEBI:456216"/>
        <dbReference type="EC" id="2.7.11.1"/>
    </reaction>
</comment>
<dbReference type="PROSITE" id="PS00107">
    <property type="entry name" value="PROTEIN_KINASE_ATP"/>
    <property type="match status" value="1"/>
</dbReference>
<keyword evidence="3 11" id="KW-0723">Serine/threonine-protein kinase</keyword>
<feature type="binding site" evidence="10">
    <location>
        <position position="32"/>
    </location>
    <ligand>
        <name>ATP</name>
        <dbReference type="ChEBI" id="CHEBI:30616"/>
    </ligand>
</feature>
<reference evidence="14" key="1">
    <citation type="submission" date="2025-08" db="UniProtKB">
        <authorList>
            <consortium name="RefSeq"/>
        </authorList>
    </citation>
    <scope>IDENTIFICATION</scope>
    <source>
        <tissue evidence="14">Total insect</tissue>
    </source>
</reference>
<dbReference type="InterPro" id="IPR001245">
    <property type="entry name" value="Ser-Thr/Tyr_kinase_cat_dom"/>
</dbReference>